<proteinExistence type="predicted"/>
<evidence type="ECO:0000259" key="1">
    <source>
        <dbReference type="Pfam" id="PF13403"/>
    </source>
</evidence>
<accession>A0A1M5X5D1</accession>
<dbReference type="OrthoDB" id="7742354at2"/>
<dbReference type="RefSeq" id="WP_072779608.1">
    <property type="nucleotide sequence ID" value="NZ_FQXC01000005.1"/>
</dbReference>
<organism evidence="2 3">
    <name type="scientific">Marivita hallyeonensis</name>
    <dbReference type="NCBI Taxonomy" id="996342"/>
    <lineage>
        <taxon>Bacteria</taxon>
        <taxon>Pseudomonadati</taxon>
        <taxon>Pseudomonadota</taxon>
        <taxon>Alphaproteobacteria</taxon>
        <taxon>Rhodobacterales</taxon>
        <taxon>Roseobacteraceae</taxon>
        <taxon>Marivita</taxon>
    </lineage>
</organism>
<keyword evidence="3" id="KW-1185">Reference proteome</keyword>
<gene>
    <name evidence="2" type="ORF">SAMN05443551_3754</name>
</gene>
<dbReference type="InterPro" id="IPR028992">
    <property type="entry name" value="Hedgehog/Intein_dom"/>
</dbReference>
<dbReference type="Proteomes" id="UP000184221">
    <property type="component" value="Unassembled WGS sequence"/>
</dbReference>
<dbReference type="InterPro" id="IPR036844">
    <property type="entry name" value="Hint_dom_sf"/>
</dbReference>
<name>A0A1M5X5D1_9RHOB</name>
<sequence length="368" mass="39818">MADLIYIGVLSPMDTDESNNTNENPGAVQGTYDETQMQVVSVSMSDNFDPGITYNDDFNMASDTFTYDLGAGPITSGLDSEARFLAQVVRAATTTPESIEISVYQLQNGATFVRLPDGYKINELTIQSMSADGFDGINTNSSSSSTVVCFVAGTWIETPDGPRKIEEIRVGDLVLTADHGAQPVRWTRRWTVRTEPKTAPVSIAVGALGNGRPFAPLKVSRQHRIFVTSPVARHMFNDSGAFVAAHRLTNLPGVTFDLRAKSVDYVHILCASHELISANGVYAETLLNSDLSRSLVSARTGTDPPDGMARIPVRPLLSARKQKQFVGRIAERAARRATAASNKRIAASLQSQVTALARHPAHTAQRLP</sequence>
<feature type="domain" description="Hedgehog/Intein (Hint)" evidence="1">
    <location>
        <begin position="148"/>
        <end position="288"/>
    </location>
</feature>
<dbReference type="AlphaFoldDB" id="A0A1M5X5D1"/>
<reference evidence="2 3" key="1">
    <citation type="submission" date="2016-11" db="EMBL/GenBank/DDBJ databases">
        <authorList>
            <person name="Jaros S."/>
            <person name="Januszkiewicz K."/>
            <person name="Wedrychowicz H."/>
        </authorList>
    </citation>
    <scope>NUCLEOTIDE SEQUENCE [LARGE SCALE GENOMIC DNA]</scope>
    <source>
        <strain evidence="2 3">DSM 29431</strain>
    </source>
</reference>
<dbReference type="EMBL" id="FQXC01000005">
    <property type="protein sequence ID" value="SHH95039.1"/>
    <property type="molecule type" value="Genomic_DNA"/>
</dbReference>
<evidence type="ECO:0000313" key="3">
    <source>
        <dbReference type="Proteomes" id="UP000184221"/>
    </source>
</evidence>
<dbReference type="SUPFAM" id="SSF51294">
    <property type="entry name" value="Hedgehog/intein (Hint) domain"/>
    <property type="match status" value="1"/>
</dbReference>
<dbReference type="Pfam" id="PF13403">
    <property type="entry name" value="Hint_2"/>
    <property type="match status" value="1"/>
</dbReference>
<protein>
    <submittedName>
        <fullName evidence="2">Hint domain-containing protein</fullName>
    </submittedName>
</protein>
<dbReference type="STRING" id="996342.SAMN05443551_3754"/>
<dbReference type="Gene3D" id="2.170.16.10">
    <property type="entry name" value="Hedgehog/Intein (Hint) domain"/>
    <property type="match status" value="1"/>
</dbReference>
<evidence type="ECO:0000313" key="2">
    <source>
        <dbReference type="EMBL" id="SHH95039.1"/>
    </source>
</evidence>